<dbReference type="Proteomes" id="UP001446871">
    <property type="component" value="Unassembled WGS sequence"/>
</dbReference>
<evidence type="ECO:0000313" key="3">
    <source>
        <dbReference type="Proteomes" id="UP001446871"/>
    </source>
</evidence>
<gene>
    <name evidence="2" type="ORF">PG996_004729</name>
</gene>
<feature type="compositionally biased region" description="Polar residues" evidence="1">
    <location>
        <begin position="132"/>
        <end position="144"/>
    </location>
</feature>
<dbReference type="EMBL" id="JAQQWM010000002">
    <property type="protein sequence ID" value="KAK8078559.1"/>
    <property type="molecule type" value="Genomic_DNA"/>
</dbReference>
<feature type="compositionally biased region" description="Low complexity" evidence="1">
    <location>
        <begin position="99"/>
        <end position="114"/>
    </location>
</feature>
<keyword evidence="3" id="KW-1185">Reference proteome</keyword>
<evidence type="ECO:0000313" key="2">
    <source>
        <dbReference type="EMBL" id="KAK8078559.1"/>
    </source>
</evidence>
<protein>
    <submittedName>
        <fullName evidence="2">Uncharacterized protein</fullName>
    </submittedName>
</protein>
<proteinExistence type="predicted"/>
<name>A0ABR1W8P8_9PEZI</name>
<comment type="caution">
    <text evidence="2">The sequence shown here is derived from an EMBL/GenBank/DDBJ whole genome shotgun (WGS) entry which is preliminary data.</text>
</comment>
<organism evidence="2 3">
    <name type="scientific">Apiospora saccharicola</name>
    <dbReference type="NCBI Taxonomy" id="335842"/>
    <lineage>
        <taxon>Eukaryota</taxon>
        <taxon>Fungi</taxon>
        <taxon>Dikarya</taxon>
        <taxon>Ascomycota</taxon>
        <taxon>Pezizomycotina</taxon>
        <taxon>Sordariomycetes</taxon>
        <taxon>Xylariomycetidae</taxon>
        <taxon>Amphisphaeriales</taxon>
        <taxon>Apiosporaceae</taxon>
        <taxon>Apiospora</taxon>
    </lineage>
</organism>
<sequence>MSSTRSKPQSQSSTSTSNLVWYGHLPCVCSSTKGCSSHIESPFDGFYNPLLPPNAPAKLVYGGSQPRIMESGSSFDGTPISSQPSSRSQKLPESRSGNESPASSRSSQSTEQASFFHSVSSRLRKHREPRASTPQSLQAELQNRSARDRPPAYSAEVDQTITHLQPPQPDEVIEPRDADTQDRPPAYSAEPEQTNTNLQPPPFWSTSILQPGAGSGVSYYPGHCHAIDNSWSQMSVKINPMDPRVMPRTVLPFDEASFGTLAPLHPSMPYHLAFYHLHWARRAIEKRNALSGTCRLIECSGESLASPNQEHGPKYQWSSELYWTTKLVQKQELTYRIDAQGTNNNNNNSGIDITMCPHITVSLGKVKIENSGIMGRPRASARISYKSGRHSVHWDSKKGRLAKLHICPTCYCDLEQDLEVQGNEISVRFTVYRDLGDGIDRFDPKWRALLTGEGKEKTRQHARYIDGPQKYQVYWNVWQAAYFLKRPNLHLVTFKTGSGKEFNGLYRINITDPRLREEAKNVVTWTEGSRW</sequence>
<feature type="compositionally biased region" description="Basic and acidic residues" evidence="1">
    <location>
        <begin position="173"/>
        <end position="182"/>
    </location>
</feature>
<feature type="compositionally biased region" description="Polar residues" evidence="1">
    <location>
        <begin position="71"/>
        <end position="98"/>
    </location>
</feature>
<evidence type="ECO:0000256" key="1">
    <source>
        <dbReference type="SAM" id="MobiDB-lite"/>
    </source>
</evidence>
<reference evidence="2 3" key="1">
    <citation type="submission" date="2023-01" db="EMBL/GenBank/DDBJ databases">
        <title>Analysis of 21 Apiospora genomes using comparative genomics revels a genus with tremendous synthesis potential of carbohydrate active enzymes and secondary metabolites.</title>
        <authorList>
            <person name="Sorensen T."/>
        </authorList>
    </citation>
    <scope>NUCLEOTIDE SEQUENCE [LARGE SCALE GENOMIC DNA]</scope>
    <source>
        <strain evidence="2 3">CBS 83171</strain>
    </source>
</reference>
<feature type="compositionally biased region" description="Polar residues" evidence="1">
    <location>
        <begin position="191"/>
        <end position="201"/>
    </location>
</feature>
<accession>A0ABR1W8P8</accession>
<feature type="region of interest" description="Disordered" evidence="1">
    <location>
        <begin position="62"/>
        <end position="201"/>
    </location>
</feature>